<keyword evidence="8" id="KW-1185">Reference proteome</keyword>
<reference evidence="7" key="1">
    <citation type="submission" date="2022-11" db="EMBL/GenBank/DDBJ databases">
        <title>Robbsia betulipollinis sp. nov., isolated from pollen of birch (Betula pendula).</title>
        <authorList>
            <person name="Shi H."/>
            <person name="Ambika Manirajan B."/>
            <person name="Ratering S."/>
            <person name="Geissler-Plaum R."/>
            <person name="Schnell S."/>
        </authorList>
    </citation>
    <scope>NUCLEOTIDE SEQUENCE</scope>
    <source>
        <strain evidence="7">Bb-Pol-6</strain>
    </source>
</reference>
<dbReference type="Proteomes" id="UP001082899">
    <property type="component" value="Unassembled WGS sequence"/>
</dbReference>
<protein>
    <submittedName>
        <fullName evidence="7">Aliphatic sulfonate ABC transporter substrate-binding protein</fullName>
    </submittedName>
</protein>
<comment type="caution">
    <text evidence="7">The sequence shown here is derived from an EMBL/GenBank/DDBJ whole genome shotgun (WGS) entry which is preliminary data.</text>
</comment>
<evidence type="ECO:0000256" key="1">
    <source>
        <dbReference type="ARBA" id="ARBA00004418"/>
    </source>
</evidence>
<dbReference type="InterPro" id="IPR001638">
    <property type="entry name" value="Solute-binding_3/MltF_N"/>
</dbReference>
<evidence type="ECO:0000256" key="3">
    <source>
        <dbReference type="ARBA" id="ARBA00022448"/>
    </source>
</evidence>
<comment type="similarity">
    <text evidence="2">Belongs to the bacterial solute-binding protein SsuA/TauA family.</text>
</comment>
<evidence type="ECO:0000256" key="4">
    <source>
        <dbReference type="ARBA" id="ARBA00022729"/>
    </source>
</evidence>
<evidence type="ECO:0000256" key="5">
    <source>
        <dbReference type="SAM" id="SignalP"/>
    </source>
</evidence>
<name>A0ABT3ZL98_9BURK</name>
<gene>
    <name evidence="7" type="ORF">OVY01_05595</name>
</gene>
<dbReference type="PANTHER" id="PTHR30024:SF42">
    <property type="entry name" value="ALIPHATIC SULFONATES-BINDING PROTEIN-RELATED"/>
    <property type="match status" value="1"/>
</dbReference>
<dbReference type="Pfam" id="PF09084">
    <property type="entry name" value="NMT1"/>
    <property type="match status" value="1"/>
</dbReference>
<feature type="domain" description="Solute-binding protein family 3/N-terminal" evidence="6">
    <location>
        <begin position="41"/>
        <end position="259"/>
    </location>
</feature>
<evidence type="ECO:0000313" key="7">
    <source>
        <dbReference type="EMBL" id="MCY0386718.1"/>
    </source>
</evidence>
<dbReference type="RefSeq" id="WP_267846293.1">
    <property type="nucleotide sequence ID" value="NZ_JAPMXC010000001.1"/>
</dbReference>
<dbReference type="Gene3D" id="3.40.190.10">
    <property type="entry name" value="Periplasmic binding protein-like II"/>
    <property type="match status" value="2"/>
</dbReference>
<evidence type="ECO:0000313" key="8">
    <source>
        <dbReference type="Proteomes" id="UP001082899"/>
    </source>
</evidence>
<sequence>MQHPTRPFPVSSAHRVAMLAIAIAAAAAALFTPPAAAEETALRIGYQKSSTLMAVLKARGTLAQALLPLHVKLSWAEFASGLPLTEALNADAIDVTADVADTVPIFAQAAHARFAYFAQEAPSPGAQAVIVQRDGPIRALGDLKGKRIAVTKAAGSHYFLLAALARAKLSDDDVRISYLTPADARLAFERNNIDAWFTWDPYVASVEREAGARVLTRGDGFASYQRYYLVSTAFAQAHPDLLALLYTQLADAGRWVKAHPEEAARLLAPVWGLDAATAERANARRSYAVRPVLTQNFGEQAAIADAFHRARLLPQPVDPAQAQLWDVDGKRLHPAGR</sequence>
<keyword evidence="3" id="KW-0813">Transport</keyword>
<dbReference type="PANTHER" id="PTHR30024">
    <property type="entry name" value="ALIPHATIC SULFONATES-BINDING PROTEIN-RELATED"/>
    <property type="match status" value="1"/>
</dbReference>
<feature type="chain" id="PRO_5047294478" evidence="5">
    <location>
        <begin position="38"/>
        <end position="337"/>
    </location>
</feature>
<organism evidence="7 8">
    <name type="scientific">Robbsia betulipollinis</name>
    <dbReference type="NCBI Taxonomy" id="2981849"/>
    <lineage>
        <taxon>Bacteria</taxon>
        <taxon>Pseudomonadati</taxon>
        <taxon>Pseudomonadota</taxon>
        <taxon>Betaproteobacteria</taxon>
        <taxon>Burkholderiales</taxon>
        <taxon>Burkholderiaceae</taxon>
        <taxon>Robbsia</taxon>
    </lineage>
</organism>
<evidence type="ECO:0000259" key="6">
    <source>
        <dbReference type="SMART" id="SM00062"/>
    </source>
</evidence>
<accession>A0ABT3ZL98</accession>
<dbReference type="NCBIfam" id="TIGR01728">
    <property type="entry name" value="SsuA_fam"/>
    <property type="match status" value="1"/>
</dbReference>
<proteinExistence type="inferred from homology"/>
<dbReference type="EMBL" id="JAPMXC010000001">
    <property type="protein sequence ID" value="MCY0386718.1"/>
    <property type="molecule type" value="Genomic_DNA"/>
</dbReference>
<feature type="signal peptide" evidence="5">
    <location>
        <begin position="1"/>
        <end position="37"/>
    </location>
</feature>
<dbReference type="InterPro" id="IPR010067">
    <property type="entry name" value="ABC_SsuA_sub-bd"/>
</dbReference>
<evidence type="ECO:0000256" key="2">
    <source>
        <dbReference type="ARBA" id="ARBA00010742"/>
    </source>
</evidence>
<keyword evidence="4 5" id="KW-0732">Signal</keyword>
<dbReference type="SMART" id="SM00062">
    <property type="entry name" value="PBPb"/>
    <property type="match status" value="1"/>
</dbReference>
<dbReference type="SUPFAM" id="SSF53850">
    <property type="entry name" value="Periplasmic binding protein-like II"/>
    <property type="match status" value="1"/>
</dbReference>
<dbReference type="InterPro" id="IPR015168">
    <property type="entry name" value="SsuA/THI5"/>
</dbReference>
<comment type="subcellular location">
    <subcellularLocation>
        <location evidence="1">Periplasm</location>
    </subcellularLocation>
</comment>